<dbReference type="AlphaFoldDB" id="A0A0L0FNH7"/>
<feature type="transmembrane region" description="Helical" evidence="8">
    <location>
        <begin position="301"/>
        <end position="323"/>
    </location>
</feature>
<feature type="transmembrane region" description="Helical" evidence="8">
    <location>
        <begin position="216"/>
        <end position="240"/>
    </location>
</feature>
<feature type="region of interest" description="Disordered" evidence="7">
    <location>
        <begin position="440"/>
        <end position="464"/>
    </location>
</feature>
<name>A0A0L0FNH7_9EUKA</name>
<keyword evidence="4 8" id="KW-0812">Transmembrane</keyword>
<dbReference type="InterPro" id="IPR037185">
    <property type="entry name" value="EmrE-like"/>
</dbReference>
<feature type="compositionally biased region" description="Polar residues" evidence="7">
    <location>
        <begin position="455"/>
        <end position="464"/>
    </location>
</feature>
<dbReference type="Pfam" id="PF08627">
    <property type="entry name" value="CRT-like"/>
    <property type="match status" value="2"/>
</dbReference>
<dbReference type="GeneID" id="25909703"/>
<accession>A0A0L0FNH7</accession>
<dbReference type="SUPFAM" id="SSF103481">
    <property type="entry name" value="Multidrug resistance efflux transporter EmrE"/>
    <property type="match status" value="1"/>
</dbReference>
<evidence type="ECO:0000256" key="5">
    <source>
        <dbReference type="ARBA" id="ARBA00022989"/>
    </source>
</evidence>
<keyword evidence="10" id="KW-1185">Reference proteome</keyword>
<comment type="subcellular location">
    <subcellularLocation>
        <location evidence="1">Membrane</location>
        <topology evidence="1">Multi-pass membrane protein</topology>
    </subcellularLocation>
</comment>
<keyword evidence="3" id="KW-0813">Transport</keyword>
<feature type="transmembrane region" description="Helical" evidence="8">
    <location>
        <begin position="274"/>
        <end position="294"/>
    </location>
</feature>
<feature type="region of interest" description="Disordered" evidence="7">
    <location>
        <begin position="366"/>
        <end position="400"/>
    </location>
</feature>
<organism evidence="9 10">
    <name type="scientific">Sphaeroforma arctica JP610</name>
    <dbReference type="NCBI Taxonomy" id="667725"/>
    <lineage>
        <taxon>Eukaryota</taxon>
        <taxon>Ichthyosporea</taxon>
        <taxon>Ichthyophonida</taxon>
        <taxon>Sphaeroforma</taxon>
    </lineage>
</organism>
<dbReference type="InterPro" id="IPR013936">
    <property type="entry name" value="CRT-like"/>
</dbReference>
<feature type="transmembrane region" description="Helical" evidence="8">
    <location>
        <begin position="329"/>
        <end position="350"/>
    </location>
</feature>
<keyword evidence="5 8" id="KW-1133">Transmembrane helix</keyword>
<evidence type="ECO:0000256" key="7">
    <source>
        <dbReference type="SAM" id="MobiDB-lite"/>
    </source>
</evidence>
<evidence type="ECO:0000313" key="10">
    <source>
        <dbReference type="Proteomes" id="UP000054560"/>
    </source>
</evidence>
<dbReference type="PANTHER" id="PTHR31326:SF1">
    <property type="entry name" value="PROTEIN CLT2, CHLOROPLASTIC"/>
    <property type="match status" value="1"/>
</dbReference>
<evidence type="ECO:0000313" key="9">
    <source>
        <dbReference type="EMBL" id="KNC78365.1"/>
    </source>
</evidence>
<protein>
    <recommendedName>
        <fullName evidence="11">EamA domain-containing protein</fullName>
    </recommendedName>
</protein>
<dbReference type="EMBL" id="KQ242503">
    <property type="protein sequence ID" value="KNC78365.1"/>
    <property type="molecule type" value="Genomic_DNA"/>
</dbReference>
<dbReference type="Proteomes" id="UP000054560">
    <property type="component" value="Unassembled WGS sequence"/>
</dbReference>
<reference evidence="9 10" key="1">
    <citation type="submission" date="2011-02" db="EMBL/GenBank/DDBJ databases">
        <title>The Genome Sequence of Sphaeroforma arctica JP610.</title>
        <authorList>
            <consortium name="The Broad Institute Genome Sequencing Platform"/>
            <person name="Russ C."/>
            <person name="Cuomo C."/>
            <person name="Young S.K."/>
            <person name="Zeng Q."/>
            <person name="Gargeya S."/>
            <person name="Alvarado L."/>
            <person name="Berlin A."/>
            <person name="Chapman S.B."/>
            <person name="Chen Z."/>
            <person name="Freedman E."/>
            <person name="Gellesch M."/>
            <person name="Goldberg J."/>
            <person name="Griggs A."/>
            <person name="Gujja S."/>
            <person name="Heilman E."/>
            <person name="Heiman D."/>
            <person name="Howarth C."/>
            <person name="Mehta T."/>
            <person name="Neiman D."/>
            <person name="Pearson M."/>
            <person name="Roberts A."/>
            <person name="Saif S."/>
            <person name="Shea T."/>
            <person name="Shenoy N."/>
            <person name="Sisk P."/>
            <person name="Stolte C."/>
            <person name="Sykes S."/>
            <person name="White J."/>
            <person name="Yandava C."/>
            <person name="Burger G."/>
            <person name="Gray M.W."/>
            <person name="Holland P.W.H."/>
            <person name="King N."/>
            <person name="Lang F.B.F."/>
            <person name="Roger A.J."/>
            <person name="Ruiz-Trillo I."/>
            <person name="Haas B."/>
            <person name="Nusbaum C."/>
            <person name="Birren B."/>
        </authorList>
    </citation>
    <scope>NUCLEOTIDE SEQUENCE [LARGE SCALE GENOMIC DNA]</scope>
    <source>
        <strain evidence="9 10">JP610</strain>
    </source>
</reference>
<comment type="similarity">
    <text evidence="2">Belongs to the CRT-like transporter family.</text>
</comment>
<feature type="transmembrane region" description="Helical" evidence="8">
    <location>
        <begin position="99"/>
        <end position="119"/>
    </location>
</feature>
<feature type="transmembrane region" description="Helical" evidence="8">
    <location>
        <begin position="6"/>
        <end position="27"/>
    </location>
</feature>
<evidence type="ECO:0000256" key="3">
    <source>
        <dbReference type="ARBA" id="ARBA00022448"/>
    </source>
</evidence>
<gene>
    <name evidence="9" type="ORF">SARC_09199</name>
</gene>
<keyword evidence="6 8" id="KW-0472">Membrane</keyword>
<evidence type="ECO:0000256" key="4">
    <source>
        <dbReference type="ARBA" id="ARBA00022692"/>
    </source>
</evidence>
<feature type="transmembrane region" description="Helical" evidence="8">
    <location>
        <begin position="71"/>
        <end position="92"/>
    </location>
</feature>
<evidence type="ECO:0000256" key="8">
    <source>
        <dbReference type="SAM" id="Phobius"/>
    </source>
</evidence>
<dbReference type="RefSeq" id="XP_014152267.1">
    <property type="nucleotide sequence ID" value="XM_014296792.1"/>
</dbReference>
<proteinExistence type="inferred from homology"/>
<feature type="transmembrane region" description="Helical" evidence="8">
    <location>
        <begin position="184"/>
        <end position="204"/>
    </location>
</feature>
<dbReference type="eggNOG" id="ENOG502QR5M">
    <property type="taxonomic scope" value="Eukaryota"/>
</dbReference>
<evidence type="ECO:0008006" key="11">
    <source>
        <dbReference type="Google" id="ProtNLM"/>
    </source>
</evidence>
<evidence type="ECO:0000256" key="2">
    <source>
        <dbReference type="ARBA" id="ARBA00006690"/>
    </source>
</evidence>
<sequence length="464" mass="50512">MHRFPYFILLVVSFAFVPLFFAMVLFIQFKSGGFSQHTKTASLHLKFCVVGALNALNGMCVIFANPHVPGSLQQIMVQAVMPITMGMSIVILGSKFHRLQLLGALMICMGVIIELYPLFIGSKGPGGGLEISPGAVDDAQMHSHELLTSGTQTSTYPYAYRYTSGSAIVSTGAKNNAQQSQPPAYFWSMVFLLGQVPMGMQSVFQELAFSQAHVNVVYMMAWSSLAQFLSLCVLSVFNFIPKFGAVAPGDFGEYMKESLQCARGYGDGCEQAPVLLTCFVMIMLTAQIVQALLVKKSSAALVVIVLTVITPLSTVCFSIPYLMGEHTEALKISTCVALVVLTVGVIIYRVPDALVLKEGRKCEADESSFTDSDGLHTQRRETEPLLTRKKSRTATTDSDRHPVMLNSRIGVISSEYTGEADISDGIKTILYSHTHLTEGDANAHPTHTHAHTHTMSHSYSNVDA</sequence>
<dbReference type="GO" id="GO:0016020">
    <property type="term" value="C:membrane"/>
    <property type="evidence" value="ECO:0007669"/>
    <property type="project" value="UniProtKB-SubCell"/>
</dbReference>
<dbReference type="OrthoDB" id="416555at2759"/>
<feature type="compositionally biased region" description="Basic and acidic residues" evidence="7">
    <location>
        <begin position="373"/>
        <end position="383"/>
    </location>
</feature>
<evidence type="ECO:0000256" key="1">
    <source>
        <dbReference type="ARBA" id="ARBA00004141"/>
    </source>
</evidence>
<dbReference type="PANTHER" id="PTHR31326">
    <property type="entry name" value="PROTEIN CLT2, CHLOROPLASTIC"/>
    <property type="match status" value="1"/>
</dbReference>
<evidence type="ECO:0000256" key="6">
    <source>
        <dbReference type="ARBA" id="ARBA00023136"/>
    </source>
</evidence>